<dbReference type="GO" id="GO:0004146">
    <property type="term" value="F:dihydrofolate reductase activity"/>
    <property type="evidence" value="ECO:0007669"/>
    <property type="project" value="UniProtKB-EC"/>
</dbReference>
<evidence type="ECO:0000256" key="7">
    <source>
        <dbReference type="ARBA" id="ARBA00022857"/>
    </source>
</evidence>
<dbReference type="PANTHER" id="PTHR48069">
    <property type="entry name" value="DIHYDROFOLATE REDUCTASE"/>
    <property type="match status" value="1"/>
</dbReference>
<dbReference type="FunCoup" id="A0A663FA28">
    <property type="interactions" value="174"/>
</dbReference>
<evidence type="ECO:0000256" key="6">
    <source>
        <dbReference type="ARBA" id="ARBA00022609"/>
    </source>
</evidence>
<name>A0A663FA28_AQUCH</name>
<dbReference type="SUPFAM" id="SSF53597">
    <property type="entry name" value="Dihydrofolate reductase-like"/>
    <property type="match status" value="1"/>
</dbReference>
<dbReference type="InterPro" id="IPR012259">
    <property type="entry name" value="DHFR"/>
</dbReference>
<dbReference type="GO" id="GO:0005829">
    <property type="term" value="C:cytosol"/>
    <property type="evidence" value="ECO:0007669"/>
    <property type="project" value="Ensembl"/>
</dbReference>
<dbReference type="GO" id="GO:0033560">
    <property type="term" value="F:folate reductase activity"/>
    <property type="evidence" value="ECO:0007669"/>
    <property type="project" value="Ensembl"/>
</dbReference>
<dbReference type="GO" id="GO:0005634">
    <property type="term" value="C:nucleus"/>
    <property type="evidence" value="ECO:0007669"/>
    <property type="project" value="Ensembl"/>
</dbReference>
<evidence type="ECO:0000313" key="13">
    <source>
        <dbReference type="Proteomes" id="UP000472275"/>
    </source>
</evidence>
<dbReference type="GeneTree" id="ENSGT00390000010283"/>
<keyword evidence="5" id="KW-0554">One-carbon metabolism</keyword>
<dbReference type="FunFam" id="3.40.430.10:FF:000002">
    <property type="entry name" value="Dihydrofolate reductase"/>
    <property type="match status" value="1"/>
</dbReference>
<keyword evidence="8" id="KW-0560">Oxidoreductase</keyword>
<evidence type="ECO:0000256" key="8">
    <source>
        <dbReference type="ARBA" id="ARBA00023002"/>
    </source>
</evidence>
<comment type="pathway">
    <text evidence="1">Cofactor biosynthesis; tetrahydrofolate biosynthesis; 5,6,7,8-tetrahydrofolate from 7,8-dihydrofolate: step 1/1.</text>
</comment>
<organism evidence="12 13">
    <name type="scientific">Aquila chrysaetos chrysaetos</name>
    <dbReference type="NCBI Taxonomy" id="223781"/>
    <lineage>
        <taxon>Eukaryota</taxon>
        <taxon>Metazoa</taxon>
        <taxon>Chordata</taxon>
        <taxon>Craniata</taxon>
        <taxon>Vertebrata</taxon>
        <taxon>Euteleostomi</taxon>
        <taxon>Archelosauria</taxon>
        <taxon>Archosauria</taxon>
        <taxon>Dinosauria</taxon>
        <taxon>Saurischia</taxon>
        <taxon>Theropoda</taxon>
        <taxon>Coelurosauria</taxon>
        <taxon>Aves</taxon>
        <taxon>Neognathae</taxon>
        <taxon>Neoaves</taxon>
        <taxon>Telluraves</taxon>
        <taxon>Accipitrimorphae</taxon>
        <taxon>Accipitriformes</taxon>
        <taxon>Accipitridae</taxon>
        <taxon>Accipitrinae</taxon>
        <taxon>Aquila</taxon>
    </lineage>
</organism>
<dbReference type="InterPro" id="IPR017925">
    <property type="entry name" value="DHFR_CS"/>
</dbReference>
<dbReference type="PRINTS" id="PR00070">
    <property type="entry name" value="DHFR"/>
</dbReference>
<dbReference type="GO" id="GO:0006231">
    <property type="term" value="P:dTMP biosynthetic process"/>
    <property type="evidence" value="ECO:0007669"/>
    <property type="project" value="Ensembl"/>
</dbReference>
<dbReference type="InterPro" id="IPR001796">
    <property type="entry name" value="DHFR_dom"/>
</dbReference>
<dbReference type="PROSITE" id="PS00075">
    <property type="entry name" value="DHFR_1"/>
    <property type="match status" value="1"/>
</dbReference>
<evidence type="ECO:0000256" key="2">
    <source>
        <dbReference type="ARBA" id="ARBA00009539"/>
    </source>
</evidence>
<reference evidence="12" key="1">
    <citation type="submission" date="2025-08" db="UniProtKB">
        <authorList>
            <consortium name="Ensembl"/>
        </authorList>
    </citation>
    <scope>IDENTIFICATION</scope>
</reference>
<dbReference type="EC" id="1.5.1.3" evidence="3"/>
<dbReference type="GO" id="GO:0005739">
    <property type="term" value="C:mitochondrion"/>
    <property type="evidence" value="ECO:0007669"/>
    <property type="project" value="Ensembl"/>
</dbReference>
<comment type="similarity">
    <text evidence="2 10">Belongs to the dihydrofolate reductase family.</text>
</comment>
<dbReference type="Pfam" id="PF00186">
    <property type="entry name" value="DHFR_1"/>
    <property type="match status" value="1"/>
</dbReference>
<dbReference type="Gene3D" id="3.40.430.10">
    <property type="entry name" value="Dihydrofolate Reductase, subunit A"/>
    <property type="match status" value="1"/>
</dbReference>
<evidence type="ECO:0000259" key="11">
    <source>
        <dbReference type="PROSITE" id="PS51330"/>
    </source>
</evidence>
<evidence type="ECO:0000256" key="3">
    <source>
        <dbReference type="ARBA" id="ARBA00012856"/>
    </source>
</evidence>
<gene>
    <name evidence="12" type="primary">DHFR</name>
</gene>
<keyword evidence="6" id="KW-0487">Methotrexate resistance</keyword>
<dbReference type="GO" id="GO:0035999">
    <property type="term" value="P:tetrahydrofolate interconversion"/>
    <property type="evidence" value="ECO:0007669"/>
    <property type="project" value="Ensembl"/>
</dbReference>
<dbReference type="GO" id="GO:0046655">
    <property type="term" value="P:folic acid metabolic process"/>
    <property type="evidence" value="ECO:0007669"/>
    <property type="project" value="TreeGrafter"/>
</dbReference>
<dbReference type="GO" id="GO:0046654">
    <property type="term" value="P:tetrahydrofolate biosynthetic process"/>
    <property type="evidence" value="ECO:0007669"/>
    <property type="project" value="UniProtKB-UniPathway"/>
</dbReference>
<dbReference type="InParanoid" id="A0A663FA28"/>
<feature type="domain" description="DHFR" evidence="11">
    <location>
        <begin position="4"/>
        <end position="214"/>
    </location>
</feature>
<dbReference type="GO" id="GO:0031427">
    <property type="term" value="P:response to methotrexate"/>
    <property type="evidence" value="ECO:0007669"/>
    <property type="project" value="UniProtKB-KW"/>
</dbReference>
<proteinExistence type="inferred from homology"/>
<comment type="catalytic activity">
    <reaction evidence="9">
        <text>(6S)-5,6,7,8-tetrahydrofolate + NADP(+) = 7,8-dihydrofolate + NADPH + H(+)</text>
        <dbReference type="Rhea" id="RHEA:15009"/>
        <dbReference type="ChEBI" id="CHEBI:15378"/>
        <dbReference type="ChEBI" id="CHEBI:57451"/>
        <dbReference type="ChEBI" id="CHEBI:57453"/>
        <dbReference type="ChEBI" id="CHEBI:57783"/>
        <dbReference type="ChEBI" id="CHEBI:58349"/>
        <dbReference type="EC" id="1.5.1.3"/>
    </reaction>
</comment>
<evidence type="ECO:0000256" key="1">
    <source>
        <dbReference type="ARBA" id="ARBA00004903"/>
    </source>
</evidence>
<dbReference type="GO" id="GO:0046452">
    <property type="term" value="P:dihydrofolate metabolic process"/>
    <property type="evidence" value="ECO:0007669"/>
    <property type="project" value="TreeGrafter"/>
</dbReference>
<protein>
    <recommendedName>
        <fullName evidence="4">Dihydrofolate reductase</fullName>
        <ecNumber evidence="3">1.5.1.3</ecNumber>
    </recommendedName>
</protein>
<dbReference type="GO" id="GO:0050661">
    <property type="term" value="F:NADP binding"/>
    <property type="evidence" value="ECO:0007669"/>
    <property type="project" value="InterPro"/>
</dbReference>
<dbReference type="GO" id="GO:2000121">
    <property type="term" value="P:regulation of removal of superoxide radicals"/>
    <property type="evidence" value="ECO:0007669"/>
    <property type="project" value="Ensembl"/>
</dbReference>
<dbReference type="PROSITE" id="PS51330">
    <property type="entry name" value="DHFR_2"/>
    <property type="match status" value="1"/>
</dbReference>
<evidence type="ECO:0000256" key="5">
    <source>
        <dbReference type="ARBA" id="ARBA00022563"/>
    </source>
</evidence>
<dbReference type="CDD" id="cd00209">
    <property type="entry name" value="DHFR"/>
    <property type="match status" value="1"/>
</dbReference>
<evidence type="ECO:0000256" key="10">
    <source>
        <dbReference type="RuleBase" id="RU004474"/>
    </source>
</evidence>
<evidence type="ECO:0000256" key="9">
    <source>
        <dbReference type="ARBA" id="ARBA00048873"/>
    </source>
</evidence>
<dbReference type="InterPro" id="IPR024072">
    <property type="entry name" value="DHFR-like_dom_sf"/>
</dbReference>
<keyword evidence="7" id="KW-0521">NADP</keyword>
<evidence type="ECO:0000256" key="4">
    <source>
        <dbReference type="ARBA" id="ARBA00018886"/>
    </source>
</evidence>
<dbReference type="Ensembl" id="ENSACCT00020022267.1">
    <property type="protein sequence ID" value="ENSACCP00020021324.1"/>
    <property type="gene ID" value="ENSACCG00020014707.1"/>
</dbReference>
<dbReference type="UniPathway" id="UPA00077">
    <property type="reaction ID" value="UER00158"/>
</dbReference>
<evidence type="ECO:0000313" key="12">
    <source>
        <dbReference type="Ensembl" id="ENSACCP00020021324.1"/>
    </source>
</evidence>
<reference evidence="12" key="2">
    <citation type="submission" date="2025-09" db="UniProtKB">
        <authorList>
            <consortium name="Ensembl"/>
        </authorList>
    </citation>
    <scope>IDENTIFICATION</scope>
</reference>
<dbReference type="Proteomes" id="UP000472275">
    <property type="component" value="Chromosome Z"/>
</dbReference>
<accession>A0A663FA28</accession>
<dbReference type="GO" id="GO:0006729">
    <property type="term" value="P:tetrahydrobiopterin biosynthetic process"/>
    <property type="evidence" value="ECO:0007669"/>
    <property type="project" value="Ensembl"/>
</dbReference>
<keyword evidence="13" id="KW-1185">Reference proteome</keyword>
<dbReference type="AlphaFoldDB" id="A0A663FA28"/>
<sequence>MVRSLNSIVAVCQNMGIGKDGSLPWPPLRNEFKYFQRMTSTSHVEAVLSEGFYLYFGDLIQRIATLRTKKTEHNCKQNALIMGKKTWFSIPEKNRPLKGRINIVLSRELKETPKGAHYLSKSLDDALALLDSPELKSKVDMVWIVGGSSVYKAAMEKPINHRLFVTRILQDFESDTFFPEIDYKEYKLLTEYPGVPADIQEENGIQYKFEVYEKAILAQ</sequence>
<dbReference type="PANTHER" id="PTHR48069:SF6">
    <property type="entry name" value="DIHYDROFOLATE REDUCTASE"/>
    <property type="match status" value="1"/>
</dbReference>